<evidence type="ECO:0000313" key="1">
    <source>
        <dbReference type="EMBL" id="AFO47253.1"/>
    </source>
</evidence>
<dbReference type="KEGG" id="ppx:T1E_1398"/>
<organism evidence="1 2">
    <name type="scientific">Pseudomonas putida (strain DOT-T1E)</name>
    <dbReference type="NCBI Taxonomy" id="1196325"/>
    <lineage>
        <taxon>Bacteria</taxon>
        <taxon>Pseudomonadati</taxon>
        <taxon>Pseudomonadota</taxon>
        <taxon>Gammaproteobacteria</taxon>
        <taxon>Pseudomonadales</taxon>
        <taxon>Pseudomonadaceae</taxon>
        <taxon>Pseudomonas</taxon>
    </lineage>
</organism>
<dbReference type="RefSeq" id="WP_014859789.1">
    <property type="nucleotide sequence ID" value="NC_018220.1"/>
</dbReference>
<dbReference type="HOGENOM" id="CLU_1968671_0_0_6"/>
<name>I7B7D8_PSEPT</name>
<sequence>MLKIGEDTAWIGDYYDYIRDGCAKEAYALLIGTLVCMKSVTCYRKRQGEVRSVGIEVDGECWFALMPTQGWLTFQWRPPVTRAKRYSAAHVRAQFPDSFTLPQDEHWAVRVNTIEDALLLLLILDLS</sequence>
<gene>
    <name evidence="1" type="ordered locus">T1E_1398</name>
</gene>
<dbReference type="Proteomes" id="UP000006503">
    <property type="component" value="Chromosome"/>
</dbReference>
<accession>I7B7D8</accession>
<reference evidence="2" key="1">
    <citation type="journal article" date="2013" name="Microb. Biotechnol.">
        <title>Metabolic potential of the organic-solvent tolerant Pseudomonas putida DOT-T1E deduced from its annotated genome.</title>
        <authorList>
            <person name="Udaondo Z."/>
            <person name="Molina L."/>
            <person name="Daniels C."/>
            <person name="Gomez M.J."/>
            <person name="Molina-Henares M.A."/>
            <person name="Matilla M.A."/>
            <person name="Roca A."/>
            <person name="Fernandez M."/>
            <person name="Duque E."/>
            <person name="Segura A."/>
            <person name="Ramos J.L."/>
        </authorList>
    </citation>
    <scope>NUCLEOTIDE SEQUENCE [LARGE SCALE GENOMIC DNA]</scope>
    <source>
        <strain evidence="2">DOT-T1E</strain>
    </source>
</reference>
<dbReference type="AlphaFoldDB" id="I7B7D8"/>
<evidence type="ECO:0000313" key="2">
    <source>
        <dbReference type="Proteomes" id="UP000006503"/>
    </source>
</evidence>
<proteinExistence type="predicted"/>
<protein>
    <submittedName>
        <fullName evidence="1">Uncharacterized protein</fullName>
    </submittedName>
</protein>
<dbReference type="EMBL" id="CP003734">
    <property type="protein sequence ID" value="AFO47253.1"/>
    <property type="molecule type" value="Genomic_DNA"/>
</dbReference>